<dbReference type="InterPro" id="IPR000998">
    <property type="entry name" value="MAM_dom"/>
</dbReference>
<name>L5L128_PTEAL</name>
<reference evidence="5" key="1">
    <citation type="journal article" date="2013" name="Science">
        <title>Comparative analysis of bat genomes provides insight into the evolution of flight and immunity.</title>
        <authorList>
            <person name="Zhang G."/>
            <person name="Cowled C."/>
            <person name="Shi Z."/>
            <person name="Huang Z."/>
            <person name="Bishop-Lilly K.A."/>
            <person name="Fang X."/>
            <person name="Wynne J.W."/>
            <person name="Xiong Z."/>
            <person name="Baker M.L."/>
            <person name="Zhao W."/>
            <person name="Tachedjian M."/>
            <person name="Zhu Y."/>
            <person name="Zhou P."/>
            <person name="Jiang X."/>
            <person name="Ng J."/>
            <person name="Yang L."/>
            <person name="Wu L."/>
            <person name="Xiao J."/>
            <person name="Feng Y."/>
            <person name="Chen Y."/>
            <person name="Sun X."/>
            <person name="Zhang Y."/>
            <person name="Marsh G.A."/>
            <person name="Crameri G."/>
            <person name="Broder C.C."/>
            <person name="Frey K.G."/>
            <person name="Wang L.F."/>
            <person name="Wang J."/>
        </authorList>
    </citation>
    <scope>NUCLEOTIDE SEQUENCE [LARGE SCALE GENOMIC DNA]</scope>
</reference>
<dbReference type="SMART" id="SM00137">
    <property type="entry name" value="MAM"/>
    <property type="match status" value="1"/>
</dbReference>
<dbReference type="InterPro" id="IPR013320">
    <property type="entry name" value="ConA-like_dom_sf"/>
</dbReference>
<feature type="domain" description="MAM" evidence="3">
    <location>
        <begin position="405"/>
        <end position="448"/>
    </location>
</feature>
<dbReference type="Pfam" id="PF00629">
    <property type="entry name" value="MAM"/>
    <property type="match status" value="1"/>
</dbReference>
<dbReference type="InParanoid" id="L5L128"/>
<keyword evidence="1 2" id="KW-1015">Disulfide bond</keyword>
<dbReference type="InterPro" id="IPR002172">
    <property type="entry name" value="LDrepeatLR_classA_rpt"/>
</dbReference>
<proteinExistence type="predicted"/>
<evidence type="ECO:0000256" key="2">
    <source>
        <dbReference type="PROSITE-ProRule" id="PRU00124"/>
    </source>
</evidence>
<evidence type="ECO:0000259" key="3">
    <source>
        <dbReference type="PROSITE" id="PS50060"/>
    </source>
</evidence>
<evidence type="ECO:0000313" key="4">
    <source>
        <dbReference type="EMBL" id="ELK16961.1"/>
    </source>
</evidence>
<keyword evidence="5" id="KW-1185">Reference proteome</keyword>
<dbReference type="PANTHER" id="PTHR23282">
    <property type="entry name" value="APICAL ENDOSOMAL GLYCOPROTEIN PRECURSOR"/>
    <property type="match status" value="1"/>
</dbReference>
<dbReference type="EMBL" id="KB030418">
    <property type="protein sequence ID" value="ELK16961.1"/>
    <property type="molecule type" value="Genomic_DNA"/>
</dbReference>
<dbReference type="CDD" id="cd06263">
    <property type="entry name" value="MAM"/>
    <property type="match status" value="1"/>
</dbReference>
<dbReference type="Proteomes" id="UP000010552">
    <property type="component" value="Unassembled WGS sequence"/>
</dbReference>
<accession>L5L128</accession>
<dbReference type="STRING" id="9402.L5L128"/>
<dbReference type="Gene3D" id="2.60.120.200">
    <property type="match status" value="2"/>
</dbReference>
<dbReference type="GO" id="GO:0016020">
    <property type="term" value="C:membrane"/>
    <property type="evidence" value="ECO:0007669"/>
    <property type="project" value="InterPro"/>
</dbReference>
<gene>
    <name evidence="4" type="ORF">PAL_GLEAN10015843</name>
</gene>
<comment type="caution">
    <text evidence="2">Lacks conserved residue(s) required for the propagation of feature annotation.</text>
</comment>
<protein>
    <recommendedName>
        <fullName evidence="3">MAM domain-containing protein</fullName>
    </recommendedName>
</protein>
<dbReference type="PROSITE" id="PS50068">
    <property type="entry name" value="LDLRA_2"/>
    <property type="match status" value="1"/>
</dbReference>
<dbReference type="SUPFAM" id="SSF49899">
    <property type="entry name" value="Concanavalin A-like lectins/glucanases"/>
    <property type="match status" value="2"/>
</dbReference>
<evidence type="ECO:0000313" key="5">
    <source>
        <dbReference type="Proteomes" id="UP000010552"/>
    </source>
</evidence>
<dbReference type="AlphaFoldDB" id="L5L128"/>
<dbReference type="PANTHER" id="PTHR23282:SF101">
    <property type="entry name" value="MAM DOMAIN-CONTAINING PROTEIN"/>
    <property type="match status" value="1"/>
</dbReference>
<feature type="disulfide bond" evidence="2">
    <location>
        <begin position="107"/>
        <end position="122"/>
    </location>
</feature>
<feature type="domain" description="MAM" evidence="3">
    <location>
        <begin position="1"/>
        <end position="21"/>
    </location>
</feature>
<dbReference type="PROSITE" id="PS50060">
    <property type="entry name" value="MAM_2"/>
    <property type="match status" value="3"/>
</dbReference>
<sequence>CDLEANSCGWFQAISGDHFDWVWSSRSNLLCNQGGQWPQAAVQLGRLTQPFHRSLEKVSLGIYDGVSAVSGISFENCTLPLPMESCKGPHCFWCRHTKACIEELRLCGLIDVCGDYTDEVDCDDRCPYETHILKETVRQRCKCKFLQSKGSDVLTQHGSIEEAMDVRSFEKGSLREWYQAIPENLIQDSNTFQWGLGHETSIHHGEENHRPSVDHTKSTTDGLYLYVDSSNWKSGDMADILTPVISRTGSKCTLVFWTHVNGATVCSLQIIFHYHVYGNGIGALTLIPVSNQTKVLFNLTVERDNFWQKKELFLSGDENFQLQGEGGAGKGHRSDIALDDVVLTKSGLPSRHSTKGELTVPLPTGRKHPARSVNLHTVKYFAQVYTIEESGLNILTWSVIDTRTSWMYGQEHLSRNSFFKVAFEADLSGSEDIFIALDDISFPPECVSGGKRTMARVQFSDDGYKSTLFLCTGEAYLVRSKSCHSTRHYLGKLIGFLVSTRASTSLSRGNAVDRKIAQTDQMKWIVLSAFLLSSAVKRNSNAPPTSVSHPSYYVIKSLTVPLMKMNPVAGTTAVEGNQRAAQMEAEAGKLYDLLLLVAEQDAAPGSAQAQSAKMAAGA</sequence>
<dbReference type="InterPro" id="IPR051560">
    <property type="entry name" value="MAM_domain-containing"/>
</dbReference>
<organism evidence="4 5">
    <name type="scientific">Pteropus alecto</name>
    <name type="common">Black flying fox</name>
    <dbReference type="NCBI Taxonomy" id="9402"/>
    <lineage>
        <taxon>Eukaryota</taxon>
        <taxon>Metazoa</taxon>
        <taxon>Chordata</taxon>
        <taxon>Craniata</taxon>
        <taxon>Vertebrata</taxon>
        <taxon>Euteleostomi</taxon>
        <taxon>Mammalia</taxon>
        <taxon>Eutheria</taxon>
        <taxon>Laurasiatheria</taxon>
        <taxon>Chiroptera</taxon>
        <taxon>Yinpterochiroptera</taxon>
        <taxon>Pteropodoidea</taxon>
        <taxon>Pteropodidae</taxon>
        <taxon>Pteropodinae</taxon>
        <taxon>Pteropus</taxon>
    </lineage>
</organism>
<feature type="non-terminal residue" evidence="4">
    <location>
        <position position="1"/>
    </location>
</feature>
<evidence type="ECO:0000256" key="1">
    <source>
        <dbReference type="ARBA" id="ARBA00023157"/>
    </source>
</evidence>
<feature type="domain" description="MAM" evidence="3">
    <location>
        <begin position="165"/>
        <end position="350"/>
    </location>
</feature>